<name>A0ACB8RT89_9AGAM</name>
<feature type="non-terminal residue" evidence="1">
    <location>
        <position position="1"/>
    </location>
</feature>
<evidence type="ECO:0000313" key="1">
    <source>
        <dbReference type="EMBL" id="KAI0047323.1"/>
    </source>
</evidence>
<protein>
    <submittedName>
        <fullName evidence="1">Uncharacterized protein</fullName>
    </submittedName>
</protein>
<reference evidence="1" key="1">
    <citation type="submission" date="2021-02" db="EMBL/GenBank/DDBJ databases">
        <authorList>
            <consortium name="DOE Joint Genome Institute"/>
            <person name="Ahrendt S."/>
            <person name="Looney B.P."/>
            <person name="Miyauchi S."/>
            <person name="Morin E."/>
            <person name="Drula E."/>
            <person name="Courty P.E."/>
            <person name="Chicoki N."/>
            <person name="Fauchery L."/>
            <person name="Kohler A."/>
            <person name="Kuo A."/>
            <person name="Labutti K."/>
            <person name="Pangilinan J."/>
            <person name="Lipzen A."/>
            <person name="Riley R."/>
            <person name="Andreopoulos W."/>
            <person name="He G."/>
            <person name="Johnson J."/>
            <person name="Barry K.W."/>
            <person name="Grigoriev I.V."/>
            <person name="Nagy L."/>
            <person name="Hibbett D."/>
            <person name="Henrissat B."/>
            <person name="Matheny P.B."/>
            <person name="Labbe J."/>
            <person name="Martin F."/>
        </authorList>
    </citation>
    <scope>NUCLEOTIDE SEQUENCE</scope>
    <source>
        <strain evidence="1">FP105234-sp</strain>
    </source>
</reference>
<dbReference type="EMBL" id="MU275906">
    <property type="protein sequence ID" value="KAI0047323.1"/>
    <property type="molecule type" value="Genomic_DNA"/>
</dbReference>
<sequence>KVTGIRLLNTALIAAFGIPKAVLSYQGQSTAPTTIEWASGVLCAIMLYWLGLLEAVDPPVLKWLLHNDYAFVVVLFSR</sequence>
<proteinExistence type="predicted"/>
<comment type="caution">
    <text evidence="1">The sequence shown here is derived from an EMBL/GenBank/DDBJ whole genome shotgun (WGS) entry which is preliminary data.</text>
</comment>
<keyword evidence="2" id="KW-1185">Reference proteome</keyword>
<organism evidence="1 2">
    <name type="scientific">Auriscalpium vulgare</name>
    <dbReference type="NCBI Taxonomy" id="40419"/>
    <lineage>
        <taxon>Eukaryota</taxon>
        <taxon>Fungi</taxon>
        <taxon>Dikarya</taxon>
        <taxon>Basidiomycota</taxon>
        <taxon>Agaricomycotina</taxon>
        <taxon>Agaricomycetes</taxon>
        <taxon>Russulales</taxon>
        <taxon>Auriscalpiaceae</taxon>
        <taxon>Auriscalpium</taxon>
    </lineage>
</organism>
<gene>
    <name evidence="1" type="ORF">FA95DRAFT_1466115</name>
</gene>
<accession>A0ACB8RT89</accession>
<feature type="non-terminal residue" evidence="1">
    <location>
        <position position="78"/>
    </location>
</feature>
<dbReference type="Proteomes" id="UP000814033">
    <property type="component" value="Unassembled WGS sequence"/>
</dbReference>
<reference evidence="1" key="2">
    <citation type="journal article" date="2022" name="New Phytol.">
        <title>Evolutionary transition to the ectomycorrhizal habit in the genomes of a hyperdiverse lineage of mushroom-forming fungi.</title>
        <authorList>
            <person name="Looney B."/>
            <person name="Miyauchi S."/>
            <person name="Morin E."/>
            <person name="Drula E."/>
            <person name="Courty P.E."/>
            <person name="Kohler A."/>
            <person name="Kuo A."/>
            <person name="LaButti K."/>
            <person name="Pangilinan J."/>
            <person name="Lipzen A."/>
            <person name="Riley R."/>
            <person name="Andreopoulos W."/>
            <person name="He G."/>
            <person name="Johnson J."/>
            <person name="Nolan M."/>
            <person name="Tritt A."/>
            <person name="Barry K.W."/>
            <person name="Grigoriev I.V."/>
            <person name="Nagy L.G."/>
            <person name="Hibbett D."/>
            <person name="Henrissat B."/>
            <person name="Matheny P.B."/>
            <person name="Labbe J."/>
            <person name="Martin F.M."/>
        </authorList>
    </citation>
    <scope>NUCLEOTIDE SEQUENCE</scope>
    <source>
        <strain evidence="1">FP105234-sp</strain>
    </source>
</reference>
<evidence type="ECO:0000313" key="2">
    <source>
        <dbReference type="Proteomes" id="UP000814033"/>
    </source>
</evidence>